<evidence type="ECO:0008006" key="3">
    <source>
        <dbReference type="Google" id="ProtNLM"/>
    </source>
</evidence>
<dbReference type="Gramene" id="TraesROB_scaffold_148556_01G000100.1">
    <property type="protein sequence ID" value="TraesROB_scaffold_148556_01G000100.1"/>
    <property type="gene ID" value="TraesROB_scaffold_148556_01G000100"/>
</dbReference>
<dbReference type="Gramene" id="TraesWEE_scaffold_139463_01G000100.1">
    <property type="protein sequence ID" value="TraesWEE_scaffold_139463_01G000100.1"/>
    <property type="gene ID" value="TraesWEE_scaffold_139463_01G000100"/>
</dbReference>
<reference evidence="1" key="1">
    <citation type="submission" date="2018-08" db="EMBL/GenBank/DDBJ databases">
        <authorList>
            <person name="Rossello M."/>
        </authorList>
    </citation>
    <scope>NUCLEOTIDE SEQUENCE [LARGE SCALE GENOMIC DNA]</scope>
    <source>
        <strain evidence="1">cv. Chinese Spring</strain>
    </source>
</reference>
<accession>A0A3B6EDK6</accession>
<dbReference type="Gramene" id="TraesMAC3A03G01347730.1">
    <property type="protein sequence ID" value="TraesMAC3A03G01347730.1"/>
    <property type="gene ID" value="TraesMAC3A03G01347730"/>
</dbReference>
<keyword evidence="2" id="KW-1185">Reference proteome</keyword>
<dbReference type="Gramene" id="TraesCLE_scaffold_147950_01G000100.1">
    <property type="protein sequence ID" value="TraesCLE_scaffold_147950_01G000100.1"/>
    <property type="gene ID" value="TraesCLE_scaffold_147950_01G000100"/>
</dbReference>
<protein>
    <recommendedName>
        <fullName evidence="3">TF-B3 domain-containing protein</fullName>
    </recommendedName>
</protein>
<sequence>MAVPRQERVCRLCKYPIQICARGLPFSKFSIRVPRQFRCTMIEPTYEWYEFDVLQRGSKYILTGEWEMFASIYKINKGDTLHLNGCSLVHEHLVFGHLRRLSGDIAVPRCTIDEYEAEQRIV</sequence>
<dbReference type="OMA" id="WEMFANI"/>
<dbReference type="Proteomes" id="UP000019116">
    <property type="component" value="Chromosome 3A"/>
</dbReference>
<organism evidence="1">
    <name type="scientific">Triticum aestivum</name>
    <name type="common">Wheat</name>
    <dbReference type="NCBI Taxonomy" id="4565"/>
    <lineage>
        <taxon>Eukaryota</taxon>
        <taxon>Viridiplantae</taxon>
        <taxon>Streptophyta</taxon>
        <taxon>Embryophyta</taxon>
        <taxon>Tracheophyta</taxon>
        <taxon>Spermatophyta</taxon>
        <taxon>Magnoliopsida</taxon>
        <taxon>Liliopsida</taxon>
        <taxon>Poales</taxon>
        <taxon>Poaceae</taxon>
        <taxon>BOP clade</taxon>
        <taxon>Pooideae</taxon>
        <taxon>Triticodae</taxon>
        <taxon>Triticeae</taxon>
        <taxon>Triticinae</taxon>
        <taxon>Triticum</taxon>
    </lineage>
</organism>
<dbReference type="EnsemblPlants" id="TraesCS3A02G127600.1">
    <property type="protein sequence ID" value="TraesCS3A02G127600.1"/>
    <property type="gene ID" value="TraesCS3A02G127600"/>
</dbReference>
<dbReference type="OrthoDB" id="708071at2759"/>
<proteinExistence type="predicted"/>
<dbReference type="Gramene" id="TraesCAD_scaffold_112991_01G000100.1">
    <property type="protein sequence ID" value="TraesCAD_scaffold_112991_01G000100.1"/>
    <property type="gene ID" value="TraesCAD_scaffold_112991_01G000100"/>
</dbReference>
<evidence type="ECO:0000313" key="1">
    <source>
        <dbReference type="EnsemblPlants" id="TraesCS3A02G127600.1"/>
    </source>
</evidence>
<evidence type="ECO:0000313" key="2">
    <source>
        <dbReference type="Proteomes" id="UP000019116"/>
    </source>
</evidence>
<dbReference type="AlphaFoldDB" id="A0A3B6EDK6"/>
<dbReference type="Gramene" id="TraesCS3A02G127600.1">
    <property type="protein sequence ID" value="TraesCS3A02G127600.1"/>
    <property type="gene ID" value="TraesCS3A02G127600"/>
</dbReference>
<reference evidence="1" key="2">
    <citation type="submission" date="2018-10" db="UniProtKB">
        <authorList>
            <consortium name="EnsemblPlants"/>
        </authorList>
    </citation>
    <scope>IDENTIFICATION</scope>
</reference>
<dbReference type="Gramene" id="TraesCS3A03G0280700.1">
    <property type="protein sequence ID" value="TraesCS3A03G0280700.1.CDS"/>
    <property type="gene ID" value="TraesCS3A03G0280700"/>
</dbReference>
<name>A0A3B6EDK6_WHEAT</name>